<accession>A0ABY7VUS6</accession>
<keyword evidence="2" id="KW-1185">Reference proteome</keyword>
<protein>
    <recommendedName>
        <fullName evidence="3">2'-5' RNA ligase</fullName>
    </recommendedName>
</protein>
<evidence type="ECO:0000313" key="1">
    <source>
        <dbReference type="EMBL" id="WDE97968.1"/>
    </source>
</evidence>
<reference evidence="1 2" key="1">
    <citation type="submission" date="2023-02" db="EMBL/GenBank/DDBJ databases">
        <title>Genome sequence of Lentisphaera profundi SAORIC-696.</title>
        <authorList>
            <person name="Kim e."/>
            <person name="Cho J.-C."/>
            <person name="Choi A."/>
            <person name="Kang I."/>
        </authorList>
    </citation>
    <scope>NUCLEOTIDE SEQUENCE [LARGE SCALE GENOMIC DNA]</scope>
    <source>
        <strain evidence="1 2">SAORIC-696</strain>
    </source>
</reference>
<dbReference type="InterPro" id="IPR009097">
    <property type="entry name" value="Cyclic_Pdiesterase"/>
</dbReference>
<name>A0ABY7VUS6_9BACT</name>
<dbReference type="SUPFAM" id="SSF55144">
    <property type="entry name" value="LigT-like"/>
    <property type="match status" value="1"/>
</dbReference>
<evidence type="ECO:0008006" key="3">
    <source>
        <dbReference type="Google" id="ProtNLM"/>
    </source>
</evidence>
<proteinExistence type="predicted"/>
<evidence type="ECO:0000313" key="2">
    <source>
        <dbReference type="Proteomes" id="UP001214250"/>
    </source>
</evidence>
<dbReference type="EMBL" id="CP117812">
    <property type="protein sequence ID" value="WDE97968.1"/>
    <property type="molecule type" value="Genomic_DNA"/>
</dbReference>
<gene>
    <name evidence="1" type="ORF">PQO03_19255</name>
</gene>
<dbReference type="RefSeq" id="WP_274152679.1">
    <property type="nucleotide sequence ID" value="NZ_CP117812.1"/>
</dbReference>
<organism evidence="1 2">
    <name type="scientific">Lentisphaera profundi</name>
    <dbReference type="NCBI Taxonomy" id="1658616"/>
    <lineage>
        <taxon>Bacteria</taxon>
        <taxon>Pseudomonadati</taxon>
        <taxon>Lentisphaerota</taxon>
        <taxon>Lentisphaeria</taxon>
        <taxon>Lentisphaerales</taxon>
        <taxon>Lentisphaeraceae</taxon>
        <taxon>Lentisphaera</taxon>
    </lineage>
</organism>
<dbReference type="Proteomes" id="UP001214250">
    <property type="component" value="Chromosome 2"/>
</dbReference>
<sequence length="216" mass="24754">MGYSEKFRFAQISVVKFKMPSIRTDVLVDRDYREWHGGIALYGFWCVQIEDSSWIDRLNCVKSSFKPFLQDGYQRFPHVTIATVGLMNDENWRVANRQIKLLRMLKLSKIGLSWKAVSSYIHSPIVRVSSSKNYLSKIREQLHLISLGDDSSDFDPHITLGYYSSITSIDSTLMTGEESCVQKFDSLEIGEIKFCTYETHTIKGSLSVQSSIDLRG</sequence>